<name>A0A366IJ04_9MICO</name>
<reference evidence="1 2" key="1">
    <citation type="submission" date="2018-06" db="EMBL/GenBank/DDBJ databases">
        <title>Freshwater and sediment microbial communities from various areas in North America, analyzing microbe dynamics in response to fracking.</title>
        <authorList>
            <person name="Lamendella R."/>
        </authorList>
    </citation>
    <scope>NUCLEOTIDE SEQUENCE [LARGE SCALE GENOMIC DNA]</scope>
    <source>
        <strain evidence="1 2">3b_TX</strain>
    </source>
</reference>
<evidence type="ECO:0000313" key="2">
    <source>
        <dbReference type="Proteomes" id="UP000253509"/>
    </source>
</evidence>
<dbReference type="RefSeq" id="WP_113903650.1">
    <property type="nucleotide sequence ID" value="NZ_QNSB01000004.1"/>
</dbReference>
<organism evidence="1 2">
    <name type="scientific">Brevibacterium celere</name>
    <dbReference type="NCBI Taxonomy" id="225845"/>
    <lineage>
        <taxon>Bacteria</taxon>
        <taxon>Bacillati</taxon>
        <taxon>Actinomycetota</taxon>
        <taxon>Actinomycetes</taxon>
        <taxon>Micrococcales</taxon>
        <taxon>Brevibacteriaceae</taxon>
        <taxon>Brevibacterium</taxon>
    </lineage>
</organism>
<comment type="caution">
    <text evidence="1">The sequence shown here is derived from an EMBL/GenBank/DDBJ whole genome shotgun (WGS) entry which is preliminary data.</text>
</comment>
<protein>
    <submittedName>
        <fullName evidence="1">Uncharacterized protein</fullName>
    </submittedName>
</protein>
<keyword evidence="2" id="KW-1185">Reference proteome</keyword>
<evidence type="ECO:0000313" key="1">
    <source>
        <dbReference type="EMBL" id="RBP72089.1"/>
    </source>
</evidence>
<sequence>MTEPKHLDAKLHIIDRQIHDRDGDPVAVVDDLEISNIPQGQELDPEADAPVLTNLLTGPVLATRIFGGRPPSSRWHRIPWENVTDVGVTVDLDLPRDEMAAAWVERWMQRHVISRIPGGTHDSQ</sequence>
<accession>A0A366IJ04</accession>
<dbReference type="AlphaFoldDB" id="A0A366IJ04"/>
<gene>
    <name evidence="1" type="ORF">DFO65_10444</name>
</gene>
<dbReference type="Proteomes" id="UP000253509">
    <property type="component" value="Unassembled WGS sequence"/>
</dbReference>
<proteinExistence type="predicted"/>
<dbReference type="EMBL" id="QNSB01000004">
    <property type="protein sequence ID" value="RBP72089.1"/>
    <property type="molecule type" value="Genomic_DNA"/>
</dbReference>